<dbReference type="OrthoDB" id="4851849at2759"/>
<comment type="caution">
    <text evidence="1">The sequence shown here is derived from an EMBL/GenBank/DDBJ whole genome shotgun (WGS) entry which is preliminary data.</text>
</comment>
<dbReference type="Pfam" id="PF14441">
    <property type="entry name" value="OTT_1508_deam"/>
    <property type="match status" value="1"/>
</dbReference>
<sequence>MEDSVLHAIMVMCSDQIDTRLRLRVADNHKMKASPNKHLTSAINYFRQHPAAPFVQYARALYQRIETYENHRTVLEMKQVVEAAYTLTRNVDVSQCVGSIPEIFLEKTAKTALVNTIRKLARYKESARFLRGVALKYGSVKHMRLVPVKLPATAFDRNIAADPTLETTLRRIGLSAERNKARQIFQVLGHKEAARTRFSNQVRDTDQEGKIDHEEEAVRTRFSDQVRDTVQRGKIHAEVQLAYYCEAQKFDQPPRVICSSKSACFLCNTFINAIEKFHTPRCHGKLYPGWKLPHLPAHTDLATRFNAALGFVANQSVNLMLQRRQRTTYPDPNESTVSTLLTAPSLAPGTDLSAAHATVPEPLDMKLLEGTIGLESPGVGDNVVEDVVDSPAILTRMSEQAASSVYGETTIVKLEPGKSQTAKMGANHLSPFYEAWPLQIQMERCQVAQPKAGETADLPDSQYSIKWLSKEEAAVTRQKDVAFMFGVDRLTDEMTFKLGDVETFFLLLEGRVVRIHAPKRR</sequence>
<protein>
    <submittedName>
        <fullName evidence="1">Uncharacterized protein</fullName>
    </submittedName>
</protein>
<name>A0A168EPR7_9HYPO</name>
<reference evidence="1 2" key="1">
    <citation type="journal article" date="2016" name="Genome Biol. Evol.">
        <title>Divergent and convergent evolution of fungal pathogenicity.</title>
        <authorList>
            <person name="Shang Y."/>
            <person name="Xiao G."/>
            <person name="Zheng P."/>
            <person name="Cen K."/>
            <person name="Zhan S."/>
            <person name="Wang C."/>
        </authorList>
    </citation>
    <scope>NUCLEOTIDE SEQUENCE [LARGE SCALE GENOMIC DNA]</scope>
    <source>
        <strain evidence="1 2">RCEF 2490</strain>
    </source>
</reference>
<evidence type="ECO:0000313" key="1">
    <source>
        <dbReference type="EMBL" id="KZZ99026.1"/>
    </source>
</evidence>
<keyword evidence="2" id="KW-1185">Reference proteome</keyword>
<dbReference type="InterPro" id="IPR027796">
    <property type="entry name" value="OTT_1508_deam-like"/>
</dbReference>
<organism evidence="1 2">
    <name type="scientific">Moelleriella libera RCEF 2490</name>
    <dbReference type="NCBI Taxonomy" id="1081109"/>
    <lineage>
        <taxon>Eukaryota</taxon>
        <taxon>Fungi</taxon>
        <taxon>Dikarya</taxon>
        <taxon>Ascomycota</taxon>
        <taxon>Pezizomycotina</taxon>
        <taxon>Sordariomycetes</taxon>
        <taxon>Hypocreomycetidae</taxon>
        <taxon>Hypocreales</taxon>
        <taxon>Clavicipitaceae</taxon>
        <taxon>Moelleriella</taxon>
    </lineage>
</organism>
<accession>A0A168EPR7</accession>
<evidence type="ECO:0000313" key="2">
    <source>
        <dbReference type="Proteomes" id="UP000078544"/>
    </source>
</evidence>
<dbReference type="Proteomes" id="UP000078544">
    <property type="component" value="Unassembled WGS sequence"/>
</dbReference>
<gene>
    <name evidence="1" type="ORF">AAL_02577</name>
</gene>
<dbReference type="EMBL" id="AZGY01000004">
    <property type="protein sequence ID" value="KZZ99026.1"/>
    <property type="molecule type" value="Genomic_DNA"/>
</dbReference>
<dbReference type="AlphaFoldDB" id="A0A168EPR7"/>
<proteinExistence type="predicted"/>